<dbReference type="EMBL" id="JAGPNK010000004">
    <property type="protein sequence ID" value="KAH7323032.1"/>
    <property type="molecule type" value="Genomic_DNA"/>
</dbReference>
<dbReference type="PROSITE" id="PS50975">
    <property type="entry name" value="ATP_GRASP"/>
    <property type="match status" value="1"/>
</dbReference>
<dbReference type="Proteomes" id="UP000813444">
    <property type="component" value="Unassembled WGS sequence"/>
</dbReference>
<dbReference type="GO" id="GO:0046872">
    <property type="term" value="F:metal ion binding"/>
    <property type="evidence" value="ECO:0007669"/>
    <property type="project" value="InterPro"/>
</dbReference>
<dbReference type="SUPFAM" id="SSF56059">
    <property type="entry name" value="Glutathione synthetase ATP-binding domain-like"/>
    <property type="match status" value="1"/>
</dbReference>
<evidence type="ECO:0000259" key="5">
    <source>
        <dbReference type="PROSITE" id="PS50975"/>
    </source>
</evidence>
<dbReference type="Pfam" id="PF13535">
    <property type="entry name" value="ATP-grasp_4"/>
    <property type="match status" value="1"/>
</dbReference>
<keyword evidence="2 4" id="KW-0547">Nucleotide-binding</keyword>
<proteinExistence type="predicted"/>
<dbReference type="PANTHER" id="PTHR43585">
    <property type="entry name" value="FUMIPYRROLE BIOSYNTHESIS PROTEIN C"/>
    <property type="match status" value="1"/>
</dbReference>
<dbReference type="Gene3D" id="3.30.470.20">
    <property type="entry name" value="ATP-grasp fold, B domain"/>
    <property type="match status" value="1"/>
</dbReference>
<evidence type="ECO:0000256" key="4">
    <source>
        <dbReference type="PROSITE-ProRule" id="PRU00409"/>
    </source>
</evidence>
<dbReference type="GO" id="GO:0005524">
    <property type="term" value="F:ATP binding"/>
    <property type="evidence" value="ECO:0007669"/>
    <property type="project" value="UniProtKB-UniRule"/>
</dbReference>
<accession>A0A8K0SW65</accession>
<dbReference type="AlphaFoldDB" id="A0A8K0SW65"/>
<dbReference type="OrthoDB" id="434648at2759"/>
<keyword evidence="3 4" id="KW-0067">ATP-binding</keyword>
<evidence type="ECO:0000256" key="1">
    <source>
        <dbReference type="ARBA" id="ARBA00022598"/>
    </source>
</evidence>
<dbReference type="InterPro" id="IPR041472">
    <property type="entry name" value="BL00235/CARNS1_N"/>
</dbReference>
<keyword evidence="1" id="KW-0436">Ligase</keyword>
<dbReference type="Pfam" id="PF18130">
    <property type="entry name" value="ATPgrasp_N"/>
    <property type="match status" value="1"/>
</dbReference>
<evidence type="ECO:0000313" key="6">
    <source>
        <dbReference type="EMBL" id="KAH7323032.1"/>
    </source>
</evidence>
<comment type="caution">
    <text evidence="6">The sequence shown here is derived from an EMBL/GenBank/DDBJ whole genome shotgun (WGS) entry which is preliminary data.</text>
</comment>
<keyword evidence="7" id="KW-1185">Reference proteome</keyword>
<dbReference type="InterPro" id="IPR011761">
    <property type="entry name" value="ATP-grasp"/>
</dbReference>
<feature type="domain" description="ATP-grasp" evidence="5">
    <location>
        <begin position="297"/>
        <end position="537"/>
    </location>
</feature>
<dbReference type="GO" id="GO:0016874">
    <property type="term" value="F:ligase activity"/>
    <property type="evidence" value="ECO:0007669"/>
    <property type="project" value="UniProtKB-KW"/>
</dbReference>
<name>A0A8K0SW65_9HYPO</name>
<organism evidence="6 7">
    <name type="scientific">Stachybotrys elegans</name>
    <dbReference type="NCBI Taxonomy" id="80388"/>
    <lineage>
        <taxon>Eukaryota</taxon>
        <taxon>Fungi</taxon>
        <taxon>Dikarya</taxon>
        <taxon>Ascomycota</taxon>
        <taxon>Pezizomycotina</taxon>
        <taxon>Sordariomycetes</taxon>
        <taxon>Hypocreomycetidae</taxon>
        <taxon>Hypocreales</taxon>
        <taxon>Stachybotryaceae</taxon>
        <taxon>Stachybotrys</taxon>
    </lineage>
</organism>
<reference evidence="6" key="1">
    <citation type="journal article" date="2021" name="Nat. Commun.">
        <title>Genetic determinants of endophytism in the Arabidopsis root mycobiome.</title>
        <authorList>
            <person name="Mesny F."/>
            <person name="Miyauchi S."/>
            <person name="Thiergart T."/>
            <person name="Pickel B."/>
            <person name="Atanasova L."/>
            <person name="Karlsson M."/>
            <person name="Huettel B."/>
            <person name="Barry K.W."/>
            <person name="Haridas S."/>
            <person name="Chen C."/>
            <person name="Bauer D."/>
            <person name="Andreopoulos W."/>
            <person name="Pangilinan J."/>
            <person name="LaButti K."/>
            <person name="Riley R."/>
            <person name="Lipzen A."/>
            <person name="Clum A."/>
            <person name="Drula E."/>
            <person name="Henrissat B."/>
            <person name="Kohler A."/>
            <person name="Grigoriev I.V."/>
            <person name="Martin F.M."/>
            <person name="Hacquard S."/>
        </authorList>
    </citation>
    <scope>NUCLEOTIDE SEQUENCE</scope>
    <source>
        <strain evidence="6">MPI-CAGE-CH-0235</strain>
    </source>
</reference>
<evidence type="ECO:0000313" key="7">
    <source>
        <dbReference type="Proteomes" id="UP000813444"/>
    </source>
</evidence>
<protein>
    <recommendedName>
        <fullName evidence="5">ATP-grasp domain-containing protein</fullName>
    </recommendedName>
</protein>
<dbReference type="PANTHER" id="PTHR43585:SF2">
    <property type="entry name" value="ATP-GRASP ENZYME FSQD"/>
    <property type="match status" value="1"/>
</dbReference>
<sequence length="649" mass="71694">MDPAIVGQGQQLARLSPIAASRDRPAYATLDCVLTLLDQESPDGEAPGPGLDLAGGNDRPALNLLRDAFAMLSGTSSVLVRFVFSRHEGYVIRCDFLERRLEGCIFSQRVKSFLSPLQYVAAVPDLAAGNILDILAKAVGGILSTCPGPDKRHGLLTQLDEEMTRRLSFPWTLSEPIPRRRIVWVQGRDNFESIHRAYEAAWALGLTLVIVDQPGHWLEDDNGPYAHLREAFIPTSIAVDAGFAQRIVDVVKNHPHKVDGLVTISDGRLPGIAKASEILGLSTEPSDSYLKALDKGTTRMLERKVPGDFTTVVTSVSELDEIVAKHEGDLPFPLIAKPCLGWNSDCVAKVKNLEELRTAVGRACDRHANAPTRITRAVVEPYIDGPEVDANFILQDDEILFFETSDDFPSTGDTPDVATSPELAAAPNFMETLMLLPSGLPEDEQLILRDSLKESILRQGFRSGVFHCEARVRDSRARYRPRADNGLMDLHISETTSSQASCYLHEINARPPGYLNSVSVLLAHGVDYYAIRMLLSLGDTGDRVRALSVPFSKGPQYHLGITIFPSARSGIMETPDVILEMLDKHPWMRDWIADYQTMRKAGAEVFGPGESQLWYLGYASVISRESRKECLERVRTVQDKFTYKLVGDS</sequence>
<evidence type="ECO:0000256" key="3">
    <source>
        <dbReference type="ARBA" id="ARBA00022840"/>
    </source>
</evidence>
<gene>
    <name evidence="6" type="ORF">B0I35DRAFT_476927</name>
</gene>
<evidence type="ECO:0000256" key="2">
    <source>
        <dbReference type="ARBA" id="ARBA00022741"/>
    </source>
</evidence>
<dbReference type="InterPro" id="IPR052032">
    <property type="entry name" value="ATP-dep_AA_Ligase"/>
</dbReference>
<dbReference type="Gene3D" id="3.40.50.20">
    <property type="match status" value="1"/>
</dbReference>